<organism evidence="1 2">
    <name type="scientific">Enterococcus faecalis TX0630</name>
    <dbReference type="NCBI Taxonomy" id="749508"/>
    <lineage>
        <taxon>Bacteria</taxon>
        <taxon>Bacillati</taxon>
        <taxon>Bacillota</taxon>
        <taxon>Bacilli</taxon>
        <taxon>Lactobacillales</taxon>
        <taxon>Enterococcaceae</taxon>
        <taxon>Enterococcus</taxon>
    </lineage>
</organism>
<dbReference type="RefSeq" id="WP_002379987.1">
    <property type="nucleotide sequence ID" value="NZ_GL454772.1"/>
</dbReference>
<comment type="caution">
    <text evidence="1">The sequence shown here is derived from an EMBL/GenBank/DDBJ whole genome shotgun (WGS) entry which is preliminary data.</text>
</comment>
<evidence type="ECO:0000313" key="2">
    <source>
        <dbReference type="Proteomes" id="UP000004933"/>
    </source>
</evidence>
<dbReference type="AlphaFoldDB" id="A0ABC9P9F5"/>
<dbReference type="Proteomes" id="UP000004933">
    <property type="component" value="Unassembled WGS sequence"/>
</dbReference>
<sequence>MLRITLKNGTYIDVSDFKKVSYYLSGTLKEKTAKNFNEFVIADNRTYVFEGSTTVSLNGSEILYIELEQPEN</sequence>
<proteinExistence type="predicted"/>
<dbReference type="EMBL" id="AEBE01000011">
    <property type="protein sequence ID" value="EFU91625.1"/>
    <property type="molecule type" value="Genomic_DNA"/>
</dbReference>
<accession>A0ABC9P9F5</accession>
<gene>
    <name evidence="1" type="ORF">HMPREF9511_00321</name>
</gene>
<evidence type="ECO:0000313" key="1">
    <source>
        <dbReference type="EMBL" id="EFU91625.1"/>
    </source>
</evidence>
<protein>
    <submittedName>
        <fullName evidence="1">Uncharacterized protein</fullName>
    </submittedName>
</protein>
<name>A0ABC9P9F5_ENTFL</name>
<reference evidence="1 2" key="1">
    <citation type="submission" date="2010-09" db="EMBL/GenBank/DDBJ databases">
        <authorList>
            <person name="Weinstock G."/>
            <person name="Sodergren E."/>
            <person name="Clifton S."/>
            <person name="Fulton L."/>
            <person name="Fulton B."/>
            <person name="Courtney L."/>
            <person name="Fronick C."/>
            <person name="Harrison M."/>
            <person name="Strong C."/>
            <person name="Farmer C."/>
            <person name="Delahaunty K."/>
            <person name="Markovic C."/>
            <person name="Hall O."/>
            <person name="Minx P."/>
            <person name="Tomlinson C."/>
            <person name="Mitreva M."/>
            <person name="Hou S."/>
            <person name="Chen J."/>
            <person name="Wollam A."/>
            <person name="Pepin K.H."/>
            <person name="Johnson M."/>
            <person name="Bhonagiri V."/>
            <person name="Zhang X."/>
            <person name="Suruliraj S."/>
            <person name="Warren W."/>
            <person name="Chinwalla A."/>
            <person name="Mardis E.R."/>
            <person name="Wilson R.K."/>
        </authorList>
    </citation>
    <scope>NUCLEOTIDE SEQUENCE [LARGE SCALE GENOMIC DNA]</scope>
    <source>
        <strain evidence="1 2">TX0630</strain>
    </source>
</reference>